<evidence type="ECO:0000313" key="1">
    <source>
        <dbReference type="EMBL" id="KRQ87594.1"/>
    </source>
</evidence>
<dbReference type="AlphaFoldDB" id="A0A0R3JX09"/>
<reference evidence="1 2" key="1">
    <citation type="submission" date="2015-09" db="EMBL/GenBank/DDBJ databases">
        <title>Draft genome sequence of a Caloramator mitchellensis, a moderate thermophile from the Great Artesian Basin of Australia.</title>
        <authorList>
            <person name="Patel B.K."/>
        </authorList>
    </citation>
    <scope>NUCLEOTIDE SEQUENCE [LARGE SCALE GENOMIC DNA]</scope>
    <source>
        <strain evidence="1 2">VF08</strain>
    </source>
</reference>
<dbReference type="InterPro" id="IPR008983">
    <property type="entry name" value="Tumour_necrosis_fac-like_dom"/>
</dbReference>
<dbReference type="EMBL" id="LKHP01000002">
    <property type="protein sequence ID" value="KRQ87594.1"/>
    <property type="molecule type" value="Genomic_DNA"/>
</dbReference>
<dbReference type="OrthoDB" id="1953023at2"/>
<dbReference type="RefSeq" id="WP_057976583.1">
    <property type="nucleotide sequence ID" value="NZ_LKHP01000002.1"/>
</dbReference>
<keyword evidence="2" id="KW-1185">Reference proteome</keyword>
<name>A0A0R3JX09_CALMK</name>
<accession>A0A0R3JX09</accession>
<evidence type="ECO:0000313" key="2">
    <source>
        <dbReference type="Proteomes" id="UP000052015"/>
    </source>
</evidence>
<dbReference type="Proteomes" id="UP000052015">
    <property type="component" value="Unassembled WGS sequence"/>
</dbReference>
<comment type="caution">
    <text evidence="1">The sequence shown here is derived from an EMBL/GenBank/DDBJ whole genome shotgun (WGS) entry which is preliminary data.</text>
</comment>
<gene>
    <name evidence="1" type="ORF">ABG79_00395</name>
</gene>
<organism evidence="1 2">
    <name type="scientific">Caloramator mitchellensis</name>
    <dbReference type="NCBI Taxonomy" id="908809"/>
    <lineage>
        <taxon>Bacteria</taxon>
        <taxon>Bacillati</taxon>
        <taxon>Bacillota</taxon>
        <taxon>Clostridia</taxon>
        <taxon>Eubacteriales</taxon>
        <taxon>Clostridiaceae</taxon>
        <taxon>Caloramator</taxon>
    </lineage>
</organism>
<dbReference type="Gene3D" id="2.60.120.40">
    <property type="match status" value="1"/>
</dbReference>
<sequence length="175" mass="19518">MNCSNFPSKNYLDWCMNLLCKQPDENGNGEVPQISCDVGYIYRLEGNDFVIFDEGENIEFQNAIVRGGIGFNPNSPADITINTPGVYKVTFYLNCQSRSIVAIQLNSQTVLPQHTYKNNAASQFIYGQALIEVTNPNTTLTIHVLKDVTLDKTQQNEPQSVNASVLIKRVCALNH</sequence>
<proteinExistence type="predicted"/>
<protein>
    <submittedName>
        <fullName evidence="1">Uncharacterized protein</fullName>
    </submittedName>
</protein>
<dbReference type="STRING" id="908809.ABG79_00395"/>